<evidence type="ECO:0000313" key="2">
    <source>
        <dbReference type="EMBL" id="KAA1084333.1"/>
    </source>
</evidence>
<feature type="region of interest" description="Disordered" evidence="1">
    <location>
        <begin position="58"/>
        <end position="118"/>
    </location>
</feature>
<dbReference type="EMBL" id="VDEP01000376">
    <property type="protein sequence ID" value="KAA1092281.1"/>
    <property type="molecule type" value="Genomic_DNA"/>
</dbReference>
<comment type="caution">
    <text evidence="3">The sequence shown here is derived from an EMBL/GenBank/DDBJ whole genome shotgun (WGS) entry which is preliminary data.</text>
</comment>
<dbReference type="AlphaFoldDB" id="A0A5B0NST7"/>
<accession>A0A5B0NST7</accession>
<keyword evidence="4" id="KW-1185">Reference proteome</keyword>
<gene>
    <name evidence="2" type="ORF">PGT21_024749</name>
    <name evidence="3" type="ORF">PGTUg99_012783</name>
</gene>
<protein>
    <submittedName>
        <fullName evidence="3">Uncharacterized protein</fullName>
    </submittedName>
</protein>
<evidence type="ECO:0000256" key="1">
    <source>
        <dbReference type="SAM" id="MobiDB-lite"/>
    </source>
</evidence>
<name>A0A5B0NST7_PUCGR</name>
<evidence type="ECO:0000313" key="3">
    <source>
        <dbReference type="EMBL" id="KAA1092281.1"/>
    </source>
</evidence>
<organism evidence="3 5">
    <name type="scientific">Puccinia graminis f. sp. tritici</name>
    <dbReference type="NCBI Taxonomy" id="56615"/>
    <lineage>
        <taxon>Eukaryota</taxon>
        <taxon>Fungi</taxon>
        <taxon>Dikarya</taxon>
        <taxon>Basidiomycota</taxon>
        <taxon>Pucciniomycotina</taxon>
        <taxon>Pucciniomycetes</taxon>
        <taxon>Pucciniales</taxon>
        <taxon>Pucciniaceae</taxon>
        <taxon>Puccinia</taxon>
    </lineage>
</organism>
<reference evidence="4 5" key="1">
    <citation type="submission" date="2019-05" db="EMBL/GenBank/DDBJ databases">
        <title>Emergence of the Ug99 lineage of the wheat stem rust pathogen through somatic hybridization.</title>
        <authorList>
            <person name="Li F."/>
            <person name="Upadhyaya N.M."/>
            <person name="Sperschneider J."/>
            <person name="Matny O."/>
            <person name="Nguyen-Phuc H."/>
            <person name="Mago R."/>
            <person name="Raley C."/>
            <person name="Miller M.E."/>
            <person name="Silverstein K.A.T."/>
            <person name="Henningsen E."/>
            <person name="Hirsch C.D."/>
            <person name="Visser B."/>
            <person name="Pretorius Z.A."/>
            <person name="Steffenson B.J."/>
            <person name="Schwessinger B."/>
            <person name="Dodds P.N."/>
            <person name="Figueroa M."/>
        </authorList>
    </citation>
    <scope>NUCLEOTIDE SEQUENCE [LARGE SCALE GENOMIC DNA]</scope>
    <source>
        <strain evidence="2">21-0</strain>
        <strain evidence="3 5">Ug99</strain>
    </source>
</reference>
<dbReference type="Proteomes" id="UP000325313">
    <property type="component" value="Unassembled WGS sequence"/>
</dbReference>
<evidence type="ECO:0000313" key="4">
    <source>
        <dbReference type="Proteomes" id="UP000324748"/>
    </source>
</evidence>
<feature type="compositionally biased region" description="Basic and acidic residues" evidence="1">
    <location>
        <begin position="31"/>
        <end position="40"/>
    </location>
</feature>
<proteinExistence type="predicted"/>
<feature type="compositionally biased region" description="Basic residues" evidence="1">
    <location>
        <begin position="14"/>
        <end position="30"/>
    </location>
</feature>
<feature type="compositionally biased region" description="Polar residues" evidence="1">
    <location>
        <begin position="72"/>
        <end position="85"/>
    </location>
</feature>
<dbReference type="EMBL" id="VSWC01000118">
    <property type="protein sequence ID" value="KAA1084333.1"/>
    <property type="molecule type" value="Genomic_DNA"/>
</dbReference>
<dbReference type="Proteomes" id="UP000324748">
    <property type="component" value="Unassembled WGS sequence"/>
</dbReference>
<sequence length="128" mass="14084">MQAGDLVNFVAVRNGRRSRRRKGSQKGGGRRPHDGLRPCPEDAFFEKATLTWTIPSARGPEDALKRSRDHLTVSSYKPSTKNTQGPGKGTSRGGFHCSTLHRVNAQQAPTRPFHDGNSDISCPIDVFK</sequence>
<evidence type="ECO:0000313" key="5">
    <source>
        <dbReference type="Proteomes" id="UP000325313"/>
    </source>
</evidence>
<feature type="compositionally biased region" description="Basic and acidic residues" evidence="1">
    <location>
        <begin position="59"/>
        <end position="71"/>
    </location>
</feature>
<feature type="region of interest" description="Disordered" evidence="1">
    <location>
        <begin position="1"/>
        <end position="40"/>
    </location>
</feature>